<dbReference type="STRING" id="1440763.BJI69_02055"/>
<evidence type="ECO:0000256" key="3">
    <source>
        <dbReference type="ARBA" id="ARBA00006929"/>
    </source>
</evidence>
<keyword evidence="5" id="KW-0732">Signal</keyword>
<dbReference type="AlphaFoldDB" id="A0A1L3EZ20"/>
<gene>
    <name evidence="11" type="primary">flgH</name>
    <name evidence="12" type="ORF">BJI69_02055</name>
</gene>
<comment type="subunit">
    <text evidence="4 11">The basal body constitutes a major portion of the flagellar organelle and consists of four rings (L,P,S, and M) mounted on a central rod.</text>
</comment>
<name>A0A1L3EZ20_9GAMM</name>
<evidence type="ECO:0000256" key="1">
    <source>
        <dbReference type="ARBA" id="ARBA00002591"/>
    </source>
</evidence>
<evidence type="ECO:0000256" key="11">
    <source>
        <dbReference type="HAMAP-Rule" id="MF_00415"/>
    </source>
</evidence>
<evidence type="ECO:0000256" key="7">
    <source>
        <dbReference type="ARBA" id="ARBA00023139"/>
    </source>
</evidence>
<comment type="function">
    <text evidence="1 11">Assembles around the rod to form the L-ring and probably protects the motor/basal body from shearing forces during rotation.</text>
</comment>
<dbReference type="PANTHER" id="PTHR34933:SF1">
    <property type="entry name" value="FLAGELLAR L-RING PROTEIN"/>
    <property type="match status" value="1"/>
</dbReference>
<dbReference type="NCBIfam" id="NF001304">
    <property type="entry name" value="PRK00249.1-4"/>
    <property type="match status" value="1"/>
</dbReference>
<dbReference type="EMBL" id="CP017480">
    <property type="protein sequence ID" value="APG06298.1"/>
    <property type="molecule type" value="Genomic_DNA"/>
</dbReference>
<dbReference type="HAMAP" id="MF_00415">
    <property type="entry name" value="FlgH"/>
    <property type="match status" value="1"/>
</dbReference>
<keyword evidence="12" id="KW-0966">Cell projection</keyword>
<evidence type="ECO:0000256" key="8">
    <source>
        <dbReference type="ARBA" id="ARBA00023143"/>
    </source>
</evidence>
<dbReference type="GO" id="GO:0009427">
    <property type="term" value="C:bacterial-type flagellum basal body, distal rod, L ring"/>
    <property type="evidence" value="ECO:0007669"/>
    <property type="project" value="InterPro"/>
</dbReference>
<protein>
    <recommendedName>
        <fullName evidence="11">Flagellar L-ring protein</fullName>
    </recommendedName>
    <alternativeName>
        <fullName evidence="11">Basal body L-ring protein</fullName>
    </alternativeName>
</protein>
<dbReference type="GO" id="GO:0003774">
    <property type="term" value="F:cytoskeletal motor activity"/>
    <property type="evidence" value="ECO:0007669"/>
    <property type="project" value="InterPro"/>
</dbReference>
<comment type="similarity">
    <text evidence="3 11">Belongs to the FlgH family.</text>
</comment>
<evidence type="ECO:0000256" key="2">
    <source>
        <dbReference type="ARBA" id="ARBA00004635"/>
    </source>
</evidence>
<keyword evidence="7" id="KW-0564">Palmitate</keyword>
<evidence type="ECO:0000256" key="4">
    <source>
        <dbReference type="ARBA" id="ARBA00011439"/>
    </source>
</evidence>
<dbReference type="KEGG" id="lrz:BJI69_02055"/>
<evidence type="ECO:0000256" key="6">
    <source>
        <dbReference type="ARBA" id="ARBA00023136"/>
    </source>
</evidence>
<keyword evidence="6 11" id="KW-0472">Membrane</keyword>
<evidence type="ECO:0000313" key="12">
    <source>
        <dbReference type="EMBL" id="APG06298.1"/>
    </source>
</evidence>
<evidence type="ECO:0000256" key="5">
    <source>
        <dbReference type="ARBA" id="ARBA00022729"/>
    </source>
</evidence>
<reference evidence="13" key="1">
    <citation type="submission" date="2016-09" db="EMBL/GenBank/DDBJ databases">
        <authorList>
            <person name="Lysoe E."/>
        </authorList>
    </citation>
    <scope>NUCLEOTIDE SEQUENCE [LARGE SCALE GENOMIC DNA]</scope>
    <source>
        <strain evidence="13">LJ96T</strain>
    </source>
</reference>
<evidence type="ECO:0000313" key="13">
    <source>
        <dbReference type="Proteomes" id="UP000182987"/>
    </source>
</evidence>
<organism evidence="12 13">
    <name type="scientific">Luteibacter rhizovicinus DSM 16549</name>
    <dbReference type="NCBI Taxonomy" id="1440763"/>
    <lineage>
        <taxon>Bacteria</taxon>
        <taxon>Pseudomonadati</taxon>
        <taxon>Pseudomonadota</taxon>
        <taxon>Gammaproteobacteria</taxon>
        <taxon>Lysobacterales</taxon>
        <taxon>Rhodanobacteraceae</taxon>
        <taxon>Luteibacter</taxon>
    </lineage>
</organism>
<keyword evidence="12" id="KW-0969">Cilium</keyword>
<dbReference type="PRINTS" id="PR01008">
    <property type="entry name" value="FLGLRINGFLGH"/>
</dbReference>
<keyword evidence="10" id="KW-0449">Lipoprotein</keyword>
<evidence type="ECO:0000256" key="10">
    <source>
        <dbReference type="ARBA" id="ARBA00023288"/>
    </source>
</evidence>
<sequence length="214" mass="22460">MPLAALTGCAIVPPTPKPMYAATLPPEQTTAPQATGSIYADQTSLELFSDPRAHRVGDILTISLVESTQASKKATTATSKKNGSNIASPTLLGHGLKVGGKTADSSLSSDNAFAGDGSSSQSNALTGQITVTVAQRLSNGALIVRGEKWLTINQGEELVRISGIVRAQDIGNDNIVPSSRVADARIEYVGKGTLADSNTRGWLSRFFDSKWMPF</sequence>
<dbReference type="Proteomes" id="UP000182987">
    <property type="component" value="Chromosome"/>
</dbReference>
<dbReference type="GO" id="GO:0071973">
    <property type="term" value="P:bacterial-type flagellum-dependent cell motility"/>
    <property type="evidence" value="ECO:0007669"/>
    <property type="project" value="InterPro"/>
</dbReference>
<evidence type="ECO:0000256" key="9">
    <source>
        <dbReference type="ARBA" id="ARBA00023237"/>
    </source>
</evidence>
<dbReference type="InterPro" id="IPR000527">
    <property type="entry name" value="Flag_Lring"/>
</dbReference>
<dbReference type="Pfam" id="PF02107">
    <property type="entry name" value="FlgH"/>
    <property type="match status" value="1"/>
</dbReference>
<dbReference type="GO" id="GO:0009279">
    <property type="term" value="C:cell outer membrane"/>
    <property type="evidence" value="ECO:0007669"/>
    <property type="project" value="UniProtKB-SubCell"/>
</dbReference>
<keyword evidence="8 11" id="KW-0975">Bacterial flagellum</keyword>
<dbReference type="PANTHER" id="PTHR34933">
    <property type="entry name" value="FLAGELLAR L-RING PROTEIN"/>
    <property type="match status" value="1"/>
</dbReference>
<keyword evidence="9 11" id="KW-0998">Cell outer membrane</keyword>
<keyword evidence="13" id="KW-1185">Reference proteome</keyword>
<keyword evidence="12" id="KW-0282">Flagellum</keyword>
<comment type="subcellular location">
    <subcellularLocation>
        <location evidence="11">Cell outer membrane</location>
    </subcellularLocation>
    <subcellularLocation>
        <location evidence="11">Bacterial flagellum basal body</location>
    </subcellularLocation>
    <subcellularLocation>
        <location evidence="2">Membrane</location>
        <topology evidence="2">Lipid-anchor</topology>
    </subcellularLocation>
</comment>
<proteinExistence type="inferred from homology"/>
<accession>A0A1L3EZ20</accession>